<feature type="compositionally biased region" description="Basic residues" evidence="1">
    <location>
        <begin position="51"/>
        <end position="60"/>
    </location>
</feature>
<evidence type="ECO:0000313" key="3">
    <source>
        <dbReference type="Proteomes" id="UP000685013"/>
    </source>
</evidence>
<dbReference type="EMBL" id="JAGKQH010000003">
    <property type="protein sequence ID" value="KAG6603294.1"/>
    <property type="molecule type" value="Genomic_DNA"/>
</dbReference>
<protein>
    <submittedName>
        <fullName evidence="2">Uncharacterized protein</fullName>
    </submittedName>
</protein>
<sequence>MKRIWTGVDSSLLRSKHGGATIVGVGSGVDNGGNGGGGGSSGGGIDDDRGGKKKKKKKKQADKLSNVLQSHFLRIKNKVRAYCFGGMKGFLGQF</sequence>
<accession>A0AAV6NTX7</accession>
<reference evidence="2 3" key="1">
    <citation type="journal article" date="2021" name="Hortic Res">
        <title>The domestication of Cucurbita argyrosperma as revealed by the genome of its wild relative.</title>
        <authorList>
            <person name="Barrera-Redondo J."/>
            <person name="Sanchez-de la Vega G."/>
            <person name="Aguirre-Liguori J.A."/>
            <person name="Castellanos-Morales G."/>
            <person name="Gutierrez-Guerrero Y.T."/>
            <person name="Aguirre-Dugua X."/>
            <person name="Aguirre-Planter E."/>
            <person name="Tenaillon M.I."/>
            <person name="Lira-Saade R."/>
            <person name="Eguiarte L.E."/>
        </authorList>
    </citation>
    <scope>NUCLEOTIDE SEQUENCE [LARGE SCALE GENOMIC DNA]</scope>
    <source>
        <strain evidence="2">JBR-2021</strain>
    </source>
</reference>
<feature type="compositionally biased region" description="Gly residues" evidence="1">
    <location>
        <begin position="25"/>
        <end position="44"/>
    </location>
</feature>
<name>A0AAV6NTX7_9ROSI</name>
<evidence type="ECO:0000256" key="1">
    <source>
        <dbReference type="SAM" id="MobiDB-lite"/>
    </source>
</evidence>
<keyword evidence="3" id="KW-1185">Reference proteome</keyword>
<feature type="non-terminal residue" evidence="2">
    <location>
        <position position="1"/>
    </location>
</feature>
<gene>
    <name evidence="2" type="ORF">SDJN03_03903</name>
</gene>
<dbReference type="Proteomes" id="UP000685013">
    <property type="component" value="Chromosome 3"/>
</dbReference>
<feature type="region of interest" description="Disordered" evidence="1">
    <location>
        <begin position="24"/>
        <end position="63"/>
    </location>
</feature>
<proteinExistence type="predicted"/>
<comment type="caution">
    <text evidence="2">The sequence shown here is derived from an EMBL/GenBank/DDBJ whole genome shotgun (WGS) entry which is preliminary data.</text>
</comment>
<evidence type="ECO:0000313" key="2">
    <source>
        <dbReference type="EMBL" id="KAG6603294.1"/>
    </source>
</evidence>
<dbReference type="AlphaFoldDB" id="A0AAV6NTX7"/>
<organism evidence="2 3">
    <name type="scientific">Cucurbita argyrosperma subsp. sororia</name>
    <dbReference type="NCBI Taxonomy" id="37648"/>
    <lineage>
        <taxon>Eukaryota</taxon>
        <taxon>Viridiplantae</taxon>
        <taxon>Streptophyta</taxon>
        <taxon>Embryophyta</taxon>
        <taxon>Tracheophyta</taxon>
        <taxon>Spermatophyta</taxon>
        <taxon>Magnoliopsida</taxon>
        <taxon>eudicotyledons</taxon>
        <taxon>Gunneridae</taxon>
        <taxon>Pentapetalae</taxon>
        <taxon>rosids</taxon>
        <taxon>fabids</taxon>
        <taxon>Cucurbitales</taxon>
        <taxon>Cucurbitaceae</taxon>
        <taxon>Cucurbiteae</taxon>
        <taxon>Cucurbita</taxon>
    </lineage>
</organism>